<dbReference type="Gene3D" id="3.10.129.10">
    <property type="entry name" value="Hotdog Thioesterase"/>
    <property type="match status" value="1"/>
</dbReference>
<dbReference type="eggNOG" id="COG0824">
    <property type="taxonomic scope" value="Bacteria"/>
</dbReference>
<gene>
    <name evidence="1" type="ORF">CSEC_1307</name>
</gene>
<proteinExistence type="predicted"/>
<dbReference type="Proteomes" id="UP000031552">
    <property type="component" value="Unassembled WGS sequence"/>
</dbReference>
<dbReference type="EC" id="3.1.2.-" evidence="1"/>
<dbReference type="InterPro" id="IPR050563">
    <property type="entry name" value="4-hydroxybenzoyl-CoA_TE"/>
</dbReference>
<accession>A0A090CZ31</accession>
<organism evidence="1 2">
    <name type="scientific">Candidatus Criblamydia sequanensis CRIB-18</name>
    <dbReference type="NCBI Taxonomy" id="1437425"/>
    <lineage>
        <taxon>Bacteria</taxon>
        <taxon>Pseudomonadati</taxon>
        <taxon>Chlamydiota</taxon>
        <taxon>Chlamydiia</taxon>
        <taxon>Parachlamydiales</taxon>
        <taxon>Candidatus Criblamydiaceae</taxon>
        <taxon>Candidatus Criblamydia</taxon>
    </lineage>
</organism>
<sequence>MKNKIYNYPILIKETYLDLYGHVNNATYLTLFEEARWDFINRNGYGFNEIKKTGLGPIILEISIRYLKELRLREEIIIQTTTLSYDKKIGKLEQKMIRGKEECCIASFTIGLFNLKERKLVLPTKEWLNAIGIEP</sequence>
<evidence type="ECO:0000313" key="1">
    <source>
        <dbReference type="EMBL" id="CDR34127.1"/>
    </source>
</evidence>
<dbReference type="PANTHER" id="PTHR31793:SF24">
    <property type="entry name" value="LONG-CHAIN ACYL-COA THIOESTERASE FADM"/>
    <property type="match status" value="1"/>
</dbReference>
<dbReference type="InterPro" id="IPR029069">
    <property type="entry name" value="HotDog_dom_sf"/>
</dbReference>
<keyword evidence="1" id="KW-0378">Hydrolase</keyword>
<dbReference type="AlphaFoldDB" id="A0A090CZ31"/>
<name>A0A090CZ31_9BACT</name>
<comment type="caution">
    <text evidence="1">The sequence shown here is derived from an EMBL/GenBank/DDBJ whole genome shotgun (WGS) entry which is preliminary data.</text>
</comment>
<reference evidence="1" key="2">
    <citation type="submission" date="2014-09" db="EMBL/GenBank/DDBJ databases">
        <title>Criblamydia sequanensis harbors a mega-plasmid encoding arsenite resistance.</title>
        <authorList>
            <person name="Bertelli C."/>
            <person name="Goesmann A."/>
            <person name="Greub G."/>
        </authorList>
    </citation>
    <scope>NUCLEOTIDE SEQUENCE [LARGE SCALE GENOMIC DNA]</scope>
    <source>
        <strain evidence="1">CRIB-18</strain>
    </source>
</reference>
<dbReference type="PANTHER" id="PTHR31793">
    <property type="entry name" value="4-HYDROXYBENZOYL-COA THIOESTERASE FAMILY MEMBER"/>
    <property type="match status" value="1"/>
</dbReference>
<protein>
    <submittedName>
        <fullName evidence="1">Thioesterase</fullName>
        <ecNumber evidence="1">3.1.2.-</ecNumber>
    </submittedName>
</protein>
<dbReference type="Pfam" id="PF13279">
    <property type="entry name" value="4HBT_2"/>
    <property type="match status" value="1"/>
</dbReference>
<evidence type="ECO:0000313" key="2">
    <source>
        <dbReference type="Proteomes" id="UP000031552"/>
    </source>
</evidence>
<reference evidence="1" key="1">
    <citation type="submission" date="2013-12" db="EMBL/GenBank/DDBJ databases">
        <authorList>
            <person name="Linke B."/>
        </authorList>
    </citation>
    <scope>NUCLEOTIDE SEQUENCE [LARGE SCALE GENOMIC DNA]</scope>
    <source>
        <strain evidence="1">CRIB-18</strain>
    </source>
</reference>
<dbReference type="EMBL" id="CCEJ010000005">
    <property type="protein sequence ID" value="CDR34127.1"/>
    <property type="molecule type" value="Genomic_DNA"/>
</dbReference>
<dbReference type="OrthoDB" id="9791529at2"/>
<dbReference type="CDD" id="cd00586">
    <property type="entry name" value="4HBT"/>
    <property type="match status" value="1"/>
</dbReference>
<dbReference type="GO" id="GO:0047617">
    <property type="term" value="F:fatty acyl-CoA hydrolase activity"/>
    <property type="evidence" value="ECO:0007669"/>
    <property type="project" value="TreeGrafter"/>
</dbReference>
<dbReference type="RefSeq" id="WP_041017661.1">
    <property type="nucleotide sequence ID" value="NZ_CCEJ010000005.1"/>
</dbReference>
<keyword evidence="2" id="KW-1185">Reference proteome</keyword>
<dbReference type="STRING" id="1437425.CSEC_1307"/>
<dbReference type="SUPFAM" id="SSF54637">
    <property type="entry name" value="Thioesterase/thiol ester dehydrase-isomerase"/>
    <property type="match status" value="1"/>
</dbReference>